<gene>
    <name evidence="2" type="ORF">SASPL_141678</name>
</gene>
<reference evidence="2" key="2">
    <citation type="submission" date="2020-08" db="EMBL/GenBank/DDBJ databases">
        <title>Plant Genome Project.</title>
        <authorList>
            <person name="Zhang R.-G."/>
        </authorList>
    </citation>
    <scope>NUCLEOTIDE SEQUENCE</scope>
    <source>
        <strain evidence="2">Huo1</strain>
        <tissue evidence="2">Leaf</tissue>
    </source>
</reference>
<dbReference type="Proteomes" id="UP000298416">
    <property type="component" value="Unassembled WGS sequence"/>
</dbReference>
<feature type="region of interest" description="Disordered" evidence="1">
    <location>
        <begin position="1"/>
        <end position="90"/>
    </location>
</feature>
<feature type="compositionally biased region" description="Polar residues" evidence="1">
    <location>
        <begin position="52"/>
        <end position="80"/>
    </location>
</feature>
<evidence type="ECO:0000256" key="1">
    <source>
        <dbReference type="SAM" id="MobiDB-lite"/>
    </source>
</evidence>
<name>A0A8X8WK83_SALSN</name>
<evidence type="ECO:0000313" key="2">
    <source>
        <dbReference type="EMBL" id="KAG6395559.1"/>
    </source>
</evidence>
<proteinExistence type="predicted"/>
<evidence type="ECO:0000313" key="3">
    <source>
        <dbReference type="Proteomes" id="UP000298416"/>
    </source>
</evidence>
<sequence>MATAYGTASLSSDTARVPHSYPLTQTVEPHSSPLIQHVEPRSSPVSLHEELQSSPASQHEVSRASSPSQPEELRASSSSQPEDRCASPPSQLSLIRHIPMWPLLKLTLPVRRCAKRAWDVLDWCIGVNKRQKPDP</sequence>
<reference evidence="2" key="1">
    <citation type="submission" date="2018-01" db="EMBL/GenBank/DDBJ databases">
        <authorList>
            <person name="Mao J.F."/>
        </authorList>
    </citation>
    <scope>NUCLEOTIDE SEQUENCE</scope>
    <source>
        <strain evidence="2">Huo1</strain>
        <tissue evidence="2">Leaf</tissue>
    </source>
</reference>
<feature type="compositionally biased region" description="Polar residues" evidence="1">
    <location>
        <begin position="1"/>
        <end position="14"/>
    </location>
</feature>
<protein>
    <submittedName>
        <fullName evidence="2">Uncharacterized protein</fullName>
    </submittedName>
</protein>
<comment type="caution">
    <text evidence="2">The sequence shown here is derived from an EMBL/GenBank/DDBJ whole genome shotgun (WGS) entry which is preliminary data.</text>
</comment>
<keyword evidence="3" id="KW-1185">Reference proteome</keyword>
<accession>A0A8X8WK83</accession>
<dbReference type="AlphaFoldDB" id="A0A8X8WK83"/>
<dbReference type="EMBL" id="PNBA02000016">
    <property type="protein sequence ID" value="KAG6395559.1"/>
    <property type="molecule type" value="Genomic_DNA"/>
</dbReference>
<organism evidence="2">
    <name type="scientific">Salvia splendens</name>
    <name type="common">Scarlet sage</name>
    <dbReference type="NCBI Taxonomy" id="180675"/>
    <lineage>
        <taxon>Eukaryota</taxon>
        <taxon>Viridiplantae</taxon>
        <taxon>Streptophyta</taxon>
        <taxon>Embryophyta</taxon>
        <taxon>Tracheophyta</taxon>
        <taxon>Spermatophyta</taxon>
        <taxon>Magnoliopsida</taxon>
        <taxon>eudicotyledons</taxon>
        <taxon>Gunneridae</taxon>
        <taxon>Pentapetalae</taxon>
        <taxon>asterids</taxon>
        <taxon>lamiids</taxon>
        <taxon>Lamiales</taxon>
        <taxon>Lamiaceae</taxon>
        <taxon>Nepetoideae</taxon>
        <taxon>Mentheae</taxon>
        <taxon>Salviinae</taxon>
        <taxon>Salvia</taxon>
        <taxon>Salvia subgen. Calosphace</taxon>
        <taxon>core Calosphace</taxon>
    </lineage>
</organism>